<dbReference type="GO" id="GO:0016887">
    <property type="term" value="F:ATP hydrolysis activity"/>
    <property type="evidence" value="ECO:0007669"/>
    <property type="project" value="InterPro"/>
</dbReference>
<dbReference type="PANTHER" id="PTHR24220">
    <property type="entry name" value="IMPORT ATP-BINDING PROTEIN"/>
    <property type="match status" value="1"/>
</dbReference>
<dbReference type="CDD" id="cd03255">
    <property type="entry name" value="ABC_MJ0796_LolCDE_FtsE"/>
    <property type="match status" value="1"/>
</dbReference>
<reference evidence="5" key="1">
    <citation type="submission" date="2021-01" db="EMBL/GenBank/DDBJ databases">
        <title>Whole genome shotgun sequence of Cellulomonas chitinilytica NBRC 110799.</title>
        <authorList>
            <person name="Komaki H."/>
            <person name="Tamura T."/>
        </authorList>
    </citation>
    <scope>NUCLEOTIDE SEQUENCE</scope>
    <source>
        <strain evidence="5">NBRC 110799</strain>
    </source>
</reference>
<dbReference type="PROSITE" id="PS50893">
    <property type="entry name" value="ABC_TRANSPORTER_2"/>
    <property type="match status" value="1"/>
</dbReference>
<dbReference type="Pfam" id="PF00005">
    <property type="entry name" value="ABC_tran"/>
    <property type="match status" value="1"/>
</dbReference>
<dbReference type="Gene3D" id="3.40.50.300">
    <property type="entry name" value="P-loop containing nucleotide triphosphate hydrolases"/>
    <property type="match status" value="1"/>
</dbReference>
<evidence type="ECO:0000259" key="4">
    <source>
        <dbReference type="PROSITE" id="PS50893"/>
    </source>
</evidence>
<dbReference type="SUPFAM" id="SSF52540">
    <property type="entry name" value="P-loop containing nucleoside triphosphate hydrolases"/>
    <property type="match status" value="1"/>
</dbReference>
<name>A0A919TYV2_9CELL</name>
<dbReference type="GO" id="GO:0098796">
    <property type="term" value="C:membrane protein complex"/>
    <property type="evidence" value="ECO:0007669"/>
    <property type="project" value="UniProtKB-ARBA"/>
</dbReference>
<dbReference type="InterPro" id="IPR015854">
    <property type="entry name" value="ABC_transpr_LolD-like"/>
</dbReference>
<keyword evidence="3 5" id="KW-0067">ATP-binding</keyword>
<evidence type="ECO:0000256" key="1">
    <source>
        <dbReference type="ARBA" id="ARBA00022448"/>
    </source>
</evidence>
<evidence type="ECO:0000313" key="5">
    <source>
        <dbReference type="EMBL" id="GIG21005.1"/>
    </source>
</evidence>
<gene>
    <name evidence="5" type="ORF">Cch01nite_17290</name>
</gene>
<dbReference type="GO" id="GO:0005886">
    <property type="term" value="C:plasma membrane"/>
    <property type="evidence" value="ECO:0007669"/>
    <property type="project" value="TreeGrafter"/>
</dbReference>
<keyword evidence="2" id="KW-0547">Nucleotide-binding</keyword>
<dbReference type="GO" id="GO:0022857">
    <property type="term" value="F:transmembrane transporter activity"/>
    <property type="evidence" value="ECO:0007669"/>
    <property type="project" value="UniProtKB-ARBA"/>
</dbReference>
<evidence type="ECO:0000313" key="6">
    <source>
        <dbReference type="Proteomes" id="UP000632740"/>
    </source>
</evidence>
<dbReference type="InterPro" id="IPR017871">
    <property type="entry name" value="ABC_transporter-like_CS"/>
</dbReference>
<dbReference type="PANTHER" id="PTHR24220:SF685">
    <property type="entry name" value="ABC TRANSPORTER RELATED"/>
    <property type="match status" value="1"/>
</dbReference>
<comment type="caution">
    <text evidence="5">The sequence shown here is derived from an EMBL/GenBank/DDBJ whole genome shotgun (WGS) entry which is preliminary data.</text>
</comment>
<feature type="domain" description="ABC transporter" evidence="4">
    <location>
        <begin position="4"/>
        <end position="230"/>
    </location>
</feature>
<protein>
    <submittedName>
        <fullName evidence="5">ABC transporter ATP-binding protein</fullName>
    </submittedName>
</protein>
<dbReference type="InterPro" id="IPR003439">
    <property type="entry name" value="ABC_transporter-like_ATP-bd"/>
</dbReference>
<evidence type="ECO:0000256" key="3">
    <source>
        <dbReference type="ARBA" id="ARBA00022840"/>
    </source>
</evidence>
<dbReference type="GO" id="GO:0005524">
    <property type="term" value="F:ATP binding"/>
    <property type="evidence" value="ECO:0007669"/>
    <property type="project" value="UniProtKB-KW"/>
</dbReference>
<keyword evidence="6" id="KW-1185">Reference proteome</keyword>
<dbReference type="Proteomes" id="UP000632740">
    <property type="component" value="Unassembled WGS sequence"/>
</dbReference>
<sequence length="230" mass="24356">MTGVRGTGLTRSYGTGATLVHALRGVDVHAEPGELVVVRGRSGSGKTSLLHVLGGLERPDSGQVEVDGVDLTALRPDQVLELRRTRIAYVFQAFGLIPVLSAAENVEVPLRVLRTDPAERDRRVADALAAVGLERHAHQRPAELSGGQQQRVAIARALVHRPTVLLADEPTGQLDSGTAAVVMDLLVELVHGHGVAAVVTTHDPLMAERADRLVELHSGELRAPRPAAGA</sequence>
<dbReference type="FunFam" id="3.40.50.300:FF:000032">
    <property type="entry name" value="Export ABC transporter ATP-binding protein"/>
    <property type="match status" value="1"/>
</dbReference>
<dbReference type="EMBL" id="BONK01000005">
    <property type="protein sequence ID" value="GIG21005.1"/>
    <property type="molecule type" value="Genomic_DNA"/>
</dbReference>
<dbReference type="InterPro" id="IPR003593">
    <property type="entry name" value="AAA+_ATPase"/>
</dbReference>
<dbReference type="SMART" id="SM00382">
    <property type="entry name" value="AAA"/>
    <property type="match status" value="1"/>
</dbReference>
<proteinExistence type="predicted"/>
<dbReference type="PROSITE" id="PS00211">
    <property type="entry name" value="ABC_TRANSPORTER_1"/>
    <property type="match status" value="1"/>
</dbReference>
<organism evidence="5 6">
    <name type="scientific">Cellulomonas chitinilytica</name>
    <dbReference type="NCBI Taxonomy" id="398759"/>
    <lineage>
        <taxon>Bacteria</taxon>
        <taxon>Bacillati</taxon>
        <taxon>Actinomycetota</taxon>
        <taxon>Actinomycetes</taxon>
        <taxon>Micrococcales</taxon>
        <taxon>Cellulomonadaceae</taxon>
        <taxon>Cellulomonas</taxon>
    </lineage>
</organism>
<dbReference type="InterPro" id="IPR017911">
    <property type="entry name" value="MacB-like_ATP-bd"/>
</dbReference>
<accession>A0A919TYV2</accession>
<keyword evidence="1" id="KW-0813">Transport</keyword>
<dbReference type="AlphaFoldDB" id="A0A919TYV2"/>
<dbReference type="InterPro" id="IPR027417">
    <property type="entry name" value="P-loop_NTPase"/>
</dbReference>
<evidence type="ECO:0000256" key="2">
    <source>
        <dbReference type="ARBA" id="ARBA00022741"/>
    </source>
</evidence>
<dbReference type="RefSeq" id="WP_203751464.1">
    <property type="nucleotide sequence ID" value="NZ_BONK01000005.1"/>
</dbReference>